<dbReference type="Proteomes" id="UP001472677">
    <property type="component" value="Unassembled WGS sequence"/>
</dbReference>
<accession>A0ABR2DXY8</accession>
<organism evidence="2 3">
    <name type="scientific">Hibiscus sabdariffa</name>
    <name type="common">roselle</name>
    <dbReference type="NCBI Taxonomy" id="183260"/>
    <lineage>
        <taxon>Eukaryota</taxon>
        <taxon>Viridiplantae</taxon>
        <taxon>Streptophyta</taxon>
        <taxon>Embryophyta</taxon>
        <taxon>Tracheophyta</taxon>
        <taxon>Spermatophyta</taxon>
        <taxon>Magnoliopsida</taxon>
        <taxon>eudicotyledons</taxon>
        <taxon>Gunneridae</taxon>
        <taxon>Pentapetalae</taxon>
        <taxon>rosids</taxon>
        <taxon>malvids</taxon>
        <taxon>Malvales</taxon>
        <taxon>Malvaceae</taxon>
        <taxon>Malvoideae</taxon>
        <taxon>Hibiscus</taxon>
    </lineage>
</organism>
<evidence type="ECO:0000313" key="2">
    <source>
        <dbReference type="EMBL" id="KAK8548837.1"/>
    </source>
</evidence>
<name>A0ABR2DXY8_9ROSI</name>
<protein>
    <submittedName>
        <fullName evidence="2">Uncharacterized protein</fullName>
    </submittedName>
</protein>
<evidence type="ECO:0000256" key="1">
    <source>
        <dbReference type="SAM" id="Coils"/>
    </source>
</evidence>
<keyword evidence="3" id="KW-1185">Reference proteome</keyword>
<proteinExistence type="predicted"/>
<gene>
    <name evidence="2" type="ORF">V6N12_061741</name>
</gene>
<sequence length="395" mass="43997">MDEPKSGRSSSLMEDRRSPAMVREGLESLFDIQIPDLGNRWGSFVANDKATKFGSDLAIARMVIRAESPFDIPSSIKVRSLGRIFIIKINLGDFSKPFLGSDRGGNEVRFVVEWPSDRDCNEFEQVDIDSHTYSLPQNVAVPVGWKHRLLMGWFGASGDVQGDANNMELTAGHVDLADGRKNCEVRLAAHKKEIGTAQEEVQIEEGRVVASNYRGLSFSPNHVGGWRAIRISIRKYLDEVESLAYKAEPGGEAVVLKRVCEIEKEFKKKESKLTDPNPLYGGKSGMAPECIMLSLFCWLGWWSHKHVGMYFFVVSNQIITDRYIAILGTLKDSNFECGFLNLYGPSVDANNGLFFYEISDFLSNYNLPSSASAVALPKESGSIDKSQYAKELPNV</sequence>
<reference evidence="2 3" key="1">
    <citation type="journal article" date="2024" name="G3 (Bethesda)">
        <title>Genome assembly of Hibiscus sabdariffa L. provides insights into metabolisms of medicinal natural products.</title>
        <authorList>
            <person name="Kim T."/>
        </authorList>
    </citation>
    <scope>NUCLEOTIDE SEQUENCE [LARGE SCALE GENOMIC DNA]</scope>
    <source>
        <strain evidence="2">TK-2024</strain>
        <tissue evidence="2">Old leaves</tissue>
    </source>
</reference>
<feature type="coiled-coil region" evidence="1">
    <location>
        <begin position="180"/>
        <end position="207"/>
    </location>
</feature>
<keyword evidence="1" id="KW-0175">Coiled coil</keyword>
<comment type="caution">
    <text evidence="2">The sequence shown here is derived from an EMBL/GenBank/DDBJ whole genome shotgun (WGS) entry which is preliminary data.</text>
</comment>
<evidence type="ECO:0000313" key="3">
    <source>
        <dbReference type="Proteomes" id="UP001472677"/>
    </source>
</evidence>
<dbReference type="EMBL" id="JBBPBM010000021">
    <property type="protein sequence ID" value="KAK8548837.1"/>
    <property type="molecule type" value="Genomic_DNA"/>
</dbReference>